<evidence type="ECO:0008006" key="5">
    <source>
        <dbReference type="Google" id="ProtNLM"/>
    </source>
</evidence>
<evidence type="ECO:0000313" key="4">
    <source>
        <dbReference type="Proteomes" id="UP000294662"/>
    </source>
</evidence>
<keyword evidence="4" id="KW-1185">Reference proteome</keyword>
<organism evidence="3 4">
    <name type="scientific">Antarcticimicrobium sediminis</name>
    <dbReference type="NCBI Taxonomy" id="2546227"/>
    <lineage>
        <taxon>Bacteria</taxon>
        <taxon>Pseudomonadati</taxon>
        <taxon>Pseudomonadota</taxon>
        <taxon>Alphaproteobacteria</taxon>
        <taxon>Rhodobacterales</taxon>
        <taxon>Paracoccaceae</taxon>
        <taxon>Antarcticimicrobium</taxon>
    </lineage>
</organism>
<dbReference type="Proteomes" id="UP000294662">
    <property type="component" value="Unassembled WGS sequence"/>
</dbReference>
<sequence length="133" mass="14571">MKRHIALALTLALACPAAPVLAQEAEDKPSMMEQGLQLFMEGLRDEMAPAMEDLRGFADRMGPAMGSFLQEMGPALAEMMDEVKDWTLYYPPEMQPNGDILIRRRPDPDLAPDPEKTPDANGDEAPSSGPTDI</sequence>
<gene>
    <name evidence="3" type="ORF">E1B25_03155</name>
</gene>
<evidence type="ECO:0000256" key="2">
    <source>
        <dbReference type="SAM" id="SignalP"/>
    </source>
</evidence>
<comment type="caution">
    <text evidence="3">The sequence shown here is derived from an EMBL/GenBank/DDBJ whole genome shotgun (WGS) entry which is preliminary data.</text>
</comment>
<feature type="region of interest" description="Disordered" evidence="1">
    <location>
        <begin position="95"/>
        <end position="133"/>
    </location>
</feature>
<protein>
    <recommendedName>
        <fullName evidence="5">AAA+ family ATPase</fullName>
    </recommendedName>
</protein>
<proteinExistence type="predicted"/>
<evidence type="ECO:0000313" key="3">
    <source>
        <dbReference type="EMBL" id="TDE41204.1"/>
    </source>
</evidence>
<name>A0A4R5F188_9RHOB</name>
<evidence type="ECO:0000256" key="1">
    <source>
        <dbReference type="SAM" id="MobiDB-lite"/>
    </source>
</evidence>
<feature type="compositionally biased region" description="Basic and acidic residues" evidence="1">
    <location>
        <begin position="101"/>
        <end position="118"/>
    </location>
</feature>
<feature type="signal peptide" evidence="2">
    <location>
        <begin position="1"/>
        <end position="22"/>
    </location>
</feature>
<dbReference type="EMBL" id="SMFP01000001">
    <property type="protein sequence ID" value="TDE41204.1"/>
    <property type="molecule type" value="Genomic_DNA"/>
</dbReference>
<dbReference type="PROSITE" id="PS51257">
    <property type="entry name" value="PROKAR_LIPOPROTEIN"/>
    <property type="match status" value="1"/>
</dbReference>
<accession>A0A4R5F188</accession>
<dbReference type="AlphaFoldDB" id="A0A4R5F188"/>
<reference evidence="3 4" key="1">
    <citation type="submission" date="2019-03" db="EMBL/GenBank/DDBJ databases">
        <authorList>
            <person name="Zhang S."/>
        </authorList>
    </citation>
    <scope>NUCLEOTIDE SEQUENCE [LARGE SCALE GENOMIC DNA]</scope>
    <source>
        <strain evidence="3 4">S4J41</strain>
    </source>
</reference>
<feature type="chain" id="PRO_5020302182" description="AAA+ family ATPase" evidence="2">
    <location>
        <begin position="23"/>
        <end position="133"/>
    </location>
</feature>
<dbReference type="RefSeq" id="WP_132827193.1">
    <property type="nucleotide sequence ID" value="NZ_SMFP01000001.1"/>
</dbReference>
<keyword evidence="2" id="KW-0732">Signal</keyword>
<dbReference type="OrthoDB" id="7308154at2"/>